<protein>
    <submittedName>
        <fullName evidence="1">Uncharacterized protein</fullName>
    </submittedName>
</protein>
<reference evidence="1 2" key="1">
    <citation type="submission" date="2019-09" db="EMBL/GenBank/DDBJ databases">
        <title>Genome Sequence of Larkinella sp MA1.</title>
        <authorList>
            <person name="Srinivasan S."/>
        </authorList>
    </citation>
    <scope>NUCLEOTIDE SEQUENCE [LARGE SCALE GENOMIC DNA]</scope>
    <source>
        <strain evidence="1 2">MA1</strain>
    </source>
</reference>
<organism evidence="1 2">
    <name type="scientific">Larkinella humicola</name>
    <dbReference type="NCBI Taxonomy" id="2607654"/>
    <lineage>
        <taxon>Bacteria</taxon>
        <taxon>Pseudomonadati</taxon>
        <taxon>Bacteroidota</taxon>
        <taxon>Cytophagia</taxon>
        <taxon>Cytophagales</taxon>
        <taxon>Spirosomataceae</taxon>
        <taxon>Larkinella</taxon>
    </lineage>
</organism>
<sequence length="193" mass="23028">MFDQPYDFHFVQRNTNKKNSIQRQLDPELDYQYEYIYKFFVSNAFCRRKIIVQIKQYNDTVFKVDFYATTSNKERKVRNENLSAYRYLTKVGRANRVAGTIFAIIGTLRRHCPDMSFGFQAATLLNEANDNNNRRYQVYLTMMQLVTGSSNNPWKAFGYSENSYIFVIQKRFLQQKPQIIEEYGRIFGKVFEN</sequence>
<name>A0A5N1JAM5_9BACT</name>
<dbReference type="EMBL" id="VTWS01000005">
    <property type="protein sequence ID" value="KAA9349727.1"/>
    <property type="molecule type" value="Genomic_DNA"/>
</dbReference>
<comment type="caution">
    <text evidence="1">The sequence shown here is derived from an EMBL/GenBank/DDBJ whole genome shotgun (WGS) entry which is preliminary data.</text>
</comment>
<gene>
    <name evidence="1" type="ORF">F0P93_19950</name>
</gene>
<dbReference type="AlphaFoldDB" id="A0A5N1JAM5"/>
<proteinExistence type="predicted"/>
<accession>A0A5N1JAM5</accession>
<dbReference type="RefSeq" id="WP_150879069.1">
    <property type="nucleotide sequence ID" value="NZ_VTWS01000005.1"/>
</dbReference>
<evidence type="ECO:0000313" key="2">
    <source>
        <dbReference type="Proteomes" id="UP000326344"/>
    </source>
</evidence>
<keyword evidence="2" id="KW-1185">Reference proteome</keyword>
<dbReference type="Proteomes" id="UP000326344">
    <property type="component" value="Unassembled WGS sequence"/>
</dbReference>
<evidence type="ECO:0000313" key="1">
    <source>
        <dbReference type="EMBL" id="KAA9349727.1"/>
    </source>
</evidence>